<dbReference type="Proteomes" id="UP000030764">
    <property type="component" value="Unassembled WGS sequence"/>
</dbReference>
<protein>
    <submittedName>
        <fullName evidence="1">Uncharacterized protein</fullName>
    </submittedName>
</protein>
<gene>
    <name evidence="1" type="ORF">M513_07677</name>
</gene>
<evidence type="ECO:0000313" key="1">
    <source>
        <dbReference type="EMBL" id="KFD51464.1"/>
    </source>
</evidence>
<keyword evidence="2" id="KW-1185">Reference proteome</keyword>
<name>A0A085M2L8_9BILA</name>
<dbReference type="EMBL" id="KL363239">
    <property type="protein sequence ID" value="KFD51464.1"/>
    <property type="molecule type" value="Genomic_DNA"/>
</dbReference>
<organism evidence="1 2">
    <name type="scientific">Trichuris suis</name>
    <name type="common">pig whipworm</name>
    <dbReference type="NCBI Taxonomy" id="68888"/>
    <lineage>
        <taxon>Eukaryota</taxon>
        <taxon>Metazoa</taxon>
        <taxon>Ecdysozoa</taxon>
        <taxon>Nematoda</taxon>
        <taxon>Enoplea</taxon>
        <taxon>Dorylaimia</taxon>
        <taxon>Trichinellida</taxon>
        <taxon>Trichuridae</taxon>
        <taxon>Trichuris</taxon>
    </lineage>
</organism>
<evidence type="ECO:0000313" key="2">
    <source>
        <dbReference type="Proteomes" id="UP000030764"/>
    </source>
</evidence>
<proteinExistence type="predicted"/>
<sequence>MNRKPTTTNLCWLQCQETLLKPAMGKCRHEDKVIAIKVTHVPSATGSGKNFTFITISIWERLKLTSGANESKCLHLVSYCNLSQTSRRRIAQLPRI</sequence>
<reference evidence="1 2" key="1">
    <citation type="journal article" date="2014" name="Nat. Genet.">
        <title>Genome and transcriptome of the porcine whipworm Trichuris suis.</title>
        <authorList>
            <person name="Jex A.R."/>
            <person name="Nejsum P."/>
            <person name="Schwarz E.M."/>
            <person name="Hu L."/>
            <person name="Young N.D."/>
            <person name="Hall R.S."/>
            <person name="Korhonen P.K."/>
            <person name="Liao S."/>
            <person name="Thamsborg S."/>
            <person name="Xia J."/>
            <person name="Xu P."/>
            <person name="Wang S."/>
            <person name="Scheerlinck J.P."/>
            <person name="Hofmann A."/>
            <person name="Sternberg P.W."/>
            <person name="Wang J."/>
            <person name="Gasser R.B."/>
        </authorList>
    </citation>
    <scope>NUCLEOTIDE SEQUENCE [LARGE SCALE GENOMIC DNA]</scope>
    <source>
        <strain evidence="1">DCEP-RM93M</strain>
    </source>
</reference>
<dbReference type="AlphaFoldDB" id="A0A085M2L8"/>
<accession>A0A085M2L8</accession>
<feature type="non-terminal residue" evidence="1">
    <location>
        <position position="96"/>
    </location>
</feature>